<protein>
    <submittedName>
        <fullName evidence="3">Uncharacterized protein</fullName>
    </submittedName>
</protein>
<evidence type="ECO:0000313" key="2">
    <source>
        <dbReference type="Proteomes" id="UP000036681"/>
    </source>
</evidence>
<evidence type="ECO:0000256" key="1">
    <source>
        <dbReference type="SAM" id="MobiDB-lite"/>
    </source>
</evidence>
<proteinExistence type="predicted"/>
<keyword evidence="2" id="KW-1185">Reference proteome</keyword>
<organism evidence="2 3">
    <name type="scientific">Ascaris lumbricoides</name>
    <name type="common">Giant roundworm</name>
    <dbReference type="NCBI Taxonomy" id="6252"/>
    <lineage>
        <taxon>Eukaryota</taxon>
        <taxon>Metazoa</taxon>
        <taxon>Ecdysozoa</taxon>
        <taxon>Nematoda</taxon>
        <taxon>Chromadorea</taxon>
        <taxon>Rhabditida</taxon>
        <taxon>Spirurina</taxon>
        <taxon>Ascaridomorpha</taxon>
        <taxon>Ascaridoidea</taxon>
        <taxon>Ascarididae</taxon>
        <taxon>Ascaris</taxon>
    </lineage>
</organism>
<dbReference type="WBParaSite" id="ALUE_0000513101-mRNA-1">
    <property type="protein sequence ID" value="ALUE_0000513101-mRNA-1"/>
    <property type="gene ID" value="ALUE_0000513101"/>
</dbReference>
<dbReference type="Proteomes" id="UP000036681">
    <property type="component" value="Unplaced"/>
</dbReference>
<feature type="region of interest" description="Disordered" evidence="1">
    <location>
        <begin position="1"/>
        <end position="46"/>
    </location>
</feature>
<sequence>MKELAWEAQEQSSFPESAEKDSGKSPHQEPYSRKKRGAVGEVSHTKNHLAQVTTAFCHVNYIIRIQPRGERDR</sequence>
<feature type="compositionally biased region" description="Basic and acidic residues" evidence="1">
    <location>
        <begin position="17"/>
        <end position="32"/>
    </location>
</feature>
<accession>A0A0M3HRX1</accession>
<name>A0A0M3HRX1_ASCLU</name>
<reference evidence="3" key="1">
    <citation type="submission" date="2017-02" db="UniProtKB">
        <authorList>
            <consortium name="WormBaseParasite"/>
        </authorList>
    </citation>
    <scope>IDENTIFICATION</scope>
</reference>
<evidence type="ECO:0000313" key="3">
    <source>
        <dbReference type="WBParaSite" id="ALUE_0000513101-mRNA-1"/>
    </source>
</evidence>
<dbReference type="AlphaFoldDB" id="A0A0M3HRX1"/>